<dbReference type="InterPro" id="IPR011322">
    <property type="entry name" value="N-reg_PII-like_a/b"/>
</dbReference>
<sequence>MKKIECIVPHLRFNALESALRQFGVNGMTVTDVKGFGNEQTRPTAYLYLPKVKTEIFCNDDELEDIISLIVNVCKTGQLGDGKIAVTDLHDLIRIRTEERGEIAV</sequence>
<gene>
    <name evidence="1" type="ORF">A3G33_04815</name>
</gene>
<organism evidence="1 2">
    <name type="scientific">Candidatus Danuiimicrobium aquiferis</name>
    <dbReference type="NCBI Taxonomy" id="1801832"/>
    <lineage>
        <taxon>Bacteria</taxon>
        <taxon>Pseudomonadati</taxon>
        <taxon>Candidatus Omnitrophota</taxon>
        <taxon>Candidatus Danuiimicrobium</taxon>
    </lineage>
</organism>
<dbReference type="SUPFAM" id="SSF54913">
    <property type="entry name" value="GlnB-like"/>
    <property type="match status" value="1"/>
</dbReference>
<dbReference type="PROSITE" id="PS51343">
    <property type="entry name" value="PII_GLNB_DOM"/>
    <property type="match status" value="1"/>
</dbReference>
<dbReference type="InterPro" id="IPR002187">
    <property type="entry name" value="N-reg_PII"/>
</dbReference>
<dbReference type="PRINTS" id="PR00340">
    <property type="entry name" value="PIIGLNB"/>
</dbReference>
<proteinExistence type="predicted"/>
<evidence type="ECO:0008006" key="3">
    <source>
        <dbReference type="Google" id="ProtNLM"/>
    </source>
</evidence>
<dbReference type="PANTHER" id="PTHR30115:SF11">
    <property type="entry name" value="NITROGEN REGULATORY PROTEIN P-II HOMOLOG"/>
    <property type="match status" value="1"/>
</dbReference>
<dbReference type="GO" id="GO:0006808">
    <property type="term" value="P:regulation of nitrogen utilization"/>
    <property type="evidence" value="ECO:0007669"/>
    <property type="project" value="InterPro"/>
</dbReference>
<evidence type="ECO:0000313" key="2">
    <source>
        <dbReference type="Proteomes" id="UP000178187"/>
    </source>
</evidence>
<dbReference type="GO" id="GO:0005829">
    <property type="term" value="C:cytosol"/>
    <property type="evidence" value="ECO:0007669"/>
    <property type="project" value="TreeGrafter"/>
</dbReference>
<dbReference type="InterPro" id="IPR015867">
    <property type="entry name" value="N-reg_PII/ATP_PRibTrfase_C"/>
</dbReference>
<comment type="caution">
    <text evidence="1">The sequence shown here is derived from an EMBL/GenBank/DDBJ whole genome shotgun (WGS) entry which is preliminary data.</text>
</comment>
<dbReference type="Proteomes" id="UP000178187">
    <property type="component" value="Unassembled WGS sequence"/>
</dbReference>
<name>A0A1G1KQM7_9BACT</name>
<reference evidence="1 2" key="1">
    <citation type="journal article" date="2016" name="Nat. Commun.">
        <title>Thousands of microbial genomes shed light on interconnected biogeochemical processes in an aquifer system.</title>
        <authorList>
            <person name="Anantharaman K."/>
            <person name="Brown C.T."/>
            <person name="Hug L.A."/>
            <person name="Sharon I."/>
            <person name="Castelle C.J."/>
            <person name="Probst A.J."/>
            <person name="Thomas B.C."/>
            <person name="Singh A."/>
            <person name="Wilkins M.J."/>
            <person name="Karaoz U."/>
            <person name="Brodie E.L."/>
            <person name="Williams K.H."/>
            <person name="Hubbard S.S."/>
            <person name="Banfield J.F."/>
        </authorList>
    </citation>
    <scope>NUCLEOTIDE SEQUENCE [LARGE SCALE GENOMIC DNA]</scope>
</reference>
<dbReference type="AlphaFoldDB" id="A0A1G1KQM7"/>
<evidence type="ECO:0000313" key="1">
    <source>
        <dbReference type="EMBL" id="OGW95254.1"/>
    </source>
</evidence>
<dbReference type="SMART" id="SM00938">
    <property type="entry name" value="P-II"/>
    <property type="match status" value="1"/>
</dbReference>
<protein>
    <recommendedName>
        <fullName evidence="3">Transcriptional regulator</fullName>
    </recommendedName>
</protein>
<dbReference type="GO" id="GO:0005524">
    <property type="term" value="F:ATP binding"/>
    <property type="evidence" value="ECO:0007669"/>
    <property type="project" value="TreeGrafter"/>
</dbReference>
<dbReference type="EMBL" id="MHFR01000068">
    <property type="protein sequence ID" value="OGW95254.1"/>
    <property type="molecule type" value="Genomic_DNA"/>
</dbReference>
<dbReference type="Gene3D" id="3.30.70.120">
    <property type="match status" value="1"/>
</dbReference>
<dbReference type="Pfam" id="PF00543">
    <property type="entry name" value="P-II"/>
    <property type="match status" value="1"/>
</dbReference>
<accession>A0A1G1KQM7</accession>
<dbReference type="GO" id="GO:0030234">
    <property type="term" value="F:enzyme regulator activity"/>
    <property type="evidence" value="ECO:0007669"/>
    <property type="project" value="InterPro"/>
</dbReference>
<dbReference type="PANTHER" id="PTHR30115">
    <property type="entry name" value="NITROGEN REGULATORY PROTEIN P-II"/>
    <property type="match status" value="1"/>
</dbReference>